<feature type="transmembrane region" description="Helical" evidence="2">
    <location>
        <begin position="140"/>
        <end position="161"/>
    </location>
</feature>
<evidence type="ECO:0000313" key="5">
    <source>
        <dbReference type="Proteomes" id="UP000230750"/>
    </source>
</evidence>
<keyword evidence="2" id="KW-1133">Transmembrane helix</keyword>
<dbReference type="AlphaFoldDB" id="A0A2G8KL50"/>
<feature type="region of interest" description="Disordered" evidence="1">
    <location>
        <begin position="1"/>
        <end position="36"/>
    </location>
</feature>
<feature type="transmembrane region" description="Helical" evidence="2">
    <location>
        <begin position="211"/>
        <end position="230"/>
    </location>
</feature>
<dbReference type="InterPro" id="IPR037185">
    <property type="entry name" value="EmrE-like"/>
</dbReference>
<dbReference type="SUPFAM" id="SSF103481">
    <property type="entry name" value="Multidrug resistance efflux transporter EmrE"/>
    <property type="match status" value="2"/>
</dbReference>
<feature type="domain" description="EamA" evidence="3">
    <location>
        <begin position="55"/>
        <end position="184"/>
    </location>
</feature>
<feature type="transmembrane region" description="Helical" evidence="2">
    <location>
        <begin position="170"/>
        <end position="191"/>
    </location>
</feature>
<dbReference type="InterPro" id="IPR000620">
    <property type="entry name" value="EamA_dom"/>
</dbReference>
<feature type="transmembrane region" description="Helical" evidence="2">
    <location>
        <begin position="302"/>
        <end position="324"/>
    </location>
</feature>
<comment type="caution">
    <text evidence="4">The sequence shown here is derived from an EMBL/GenBank/DDBJ whole genome shotgun (WGS) entry which is preliminary data.</text>
</comment>
<dbReference type="Pfam" id="PF00892">
    <property type="entry name" value="EamA"/>
    <property type="match status" value="1"/>
</dbReference>
<feature type="transmembrane region" description="Helical" evidence="2">
    <location>
        <begin position="276"/>
        <end position="295"/>
    </location>
</feature>
<keyword evidence="5" id="KW-1185">Reference proteome</keyword>
<dbReference type="PANTHER" id="PTHR22911">
    <property type="entry name" value="ACYL-MALONYL CONDENSING ENZYME-RELATED"/>
    <property type="match status" value="1"/>
</dbReference>
<reference evidence="4 5" key="1">
    <citation type="journal article" date="2017" name="PLoS Biol.">
        <title>The sea cucumber genome provides insights into morphological evolution and visceral regeneration.</title>
        <authorList>
            <person name="Zhang X."/>
            <person name="Sun L."/>
            <person name="Yuan J."/>
            <person name="Sun Y."/>
            <person name="Gao Y."/>
            <person name="Zhang L."/>
            <person name="Li S."/>
            <person name="Dai H."/>
            <person name="Hamel J.F."/>
            <person name="Liu C."/>
            <person name="Yu Y."/>
            <person name="Liu S."/>
            <person name="Lin W."/>
            <person name="Guo K."/>
            <person name="Jin S."/>
            <person name="Xu P."/>
            <person name="Storey K.B."/>
            <person name="Huan P."/>
            <person name="Zhang T."/>
            <person name="Zhou Y."/>
            <person name="Zhang J."/>
            <person name="Lin C."/>
            <person name="Li X."/>
            <person name="Xing L."/>
            <person name="Huo D."/>
            <person name="Sun M."/>
            <person name="Wang L."/>
            <person name="Mercier A."/>
            <person name="Li F."/>
            <person name="Yang H."/>
            <person name="Xiang J."/>
        </authorList>
    </citation>
    <scope>NUCLEOTIDE SEQUENCE [LARGE SCALE GENOMIC DNA]</scope>
    <source>
        <strain evidence="4">Shaxun</strain>
        <tissue evidence="4">Muscle</tissue>
    </source>
</reference>
<dbReference type="PANTHER" id="PTHR22911:SF137">
    <property type="entry name" value="SOLUTE CARRIER FAMILY 35 MEMBER G2-RELATED"/>
    <property type="match status" value="1"/>
</dbReference>
<dbReference type="Proteomes" id="UP000230750">
    <property type="component" value="Unassembled WGS sequence"/>
</dbReference>
<dbReference type="EMBL" id="MRZV01000505">
    <property type="protein sequence ID" value="PIK48733.1"/>
    <property type="molecule type" value="Genomic_DNA"/>
</dbReference>
<feature type="transmembrane region" description="Helical" evidence="2">
    <location>
        <begin position="330"/>
        <end position="348"/>
    </location>
</feature>
<dbReference type="OrthoDB" id="306876at2759"/>
<evidence type="ECO:0000256" key="2">
    <source>
        <dbReference type="SAM" id="Phobius"/>
    </source>
</evidence>
<feature type="transmembrane region" description="Helical" evidence="2">
    <location>
        <begin position="83"/>
        <end position="102"/>
    </location>
</feature>
<evidence type="ECO:0000259" key="3">
    <source>
        <dbReference type="Pfam" id="PF00892"/>
    </source>
</evidence>
<evidence type="ECO:0000256" key="1">
    <source>
        <dbReference type="SAM" id="MobiDB-lite"/>
    </source>
</evidence>
<feature type="transmembrane region" description="Helical" evidence="2">
    <location>
        <begin position="114"/>
        <end position="134"/>
    </location>
</feature>
<gene>
    <name evidence="4" type="ORF">BSL78_14394</name>
</gene>
<keyword evidence="2" id="KW-0472">Membrane</keyword>
<dbReference type="GO" id="GO:0016020">
    <property type="term" value="C:membrane"/>
    <property type="evidence" value="ECO:0007669"/>
    <property type="project" value="InterPro"/>
</dbReference>
<organism evidence="4 5">
    <name type="scientific">Stichopus japonicus</name>
    <name type="common">Sea cucumber</name>
    <dbReference type="NCBI Taxonomy" id="307972"/>
    <lineage>
        <taxon>Eukaryota</taxon>
        <taxon>Metazoa</taxon>
        <taxon>Echinodermata</taxon>
        <taxon>Eleutherozoa</taxon>
        <taxon>Echinozoa</taxon>
        <taxon>Holothuroidea</taxon>
        <taxon>Aspidochirotacea</taxon>
        <taxon>Aspidochirotida</taxon>
        <taxon>Stichopodidae</taxon>
        <taxon>Apostichopus</taxon>
    </lineage>
</organism>
<feature type="transmembrane region" description="Helical" evidence="2">
    <location>
        <begin position="242"/>
        <end position="264"/>
    </location>
</feature>
<accession>A0A2G8KL50</accession>
<feature type="transmembrane region" description="Helical" evidence="2">
    <location>
        <begin position="55"/>
        <end position="77"/>
    </location>
</feature>
<protein>
    <submittedName>
        <fullName evidence="4">Transmembrane protein 20</fullName>
    </submittedName>
</protein>
<keyword evidence="2 4" id="KW-0812">Transmembrane</keyword>
<name>A0A2G8KL50_STIJA</name>
<sequence length="349" mass="37771">MDLTTTGEDTELLNKATSADERQEGDASGPAEFGSEPLSPREAIKLVWDVCTRRIGICFGLLAGTTIGLQLSTVKALPSISPYQIMFFRSFSFFISILCTSWQKSATYDVYDLVYYFGYGISNTCGLMLTYVALQFGHVGNVTAISLNLPIPAAILGYLFLQESITCYDVVLFAVNLTGIVLVTKPPFIFGLDTIDTEIDTADPSESYDEFYGAIISIFALLGIVASTTFSRKLAYRGSSDASLVTVVTAICGVVLSGGILLFTQTWDPVTSLTDITMLVGISTLSLLANLFIVLGLKYENVLLVSVLITFCVPVSFLVGIFVLQEIPDLISIIGVGLTLISTFLCLWK</sequence>
<evidence type="ECO:0000313" key="4">
    <source>
        <dbReference type="EMBL" id="PIK48733.1"/>
    </source>
</evidence>
<proteinExistence type="predicted"/>